<reference evidence="12 13" key="1">
    <citation type="submission" date="2013-11" db="EMBL/GenBank/DDBJ databases">
        <title>Genome sequencing of Stegodyphus mimosarum.</title>
        <authorList>
            <person name="Bechsgaard J."/>
        </authorList>
    </citation>
    <scope>NUCLEOTIDE SEQUENCE [LARGE SCALE GENOMIC DNA]</scope>
</reference>
<dbReference type="Proteomes" id="UP000054359">
    <property type="component" value="Unassembled WGS sequence"/>
</dbReference>
<proteinExistence type="inferred from homology"/>
<evidence type="ECO:0000256" key="7">
    <source>
        <dbReference type="ARBA" id="ARBA00048109"/>
    </source>
</evidence>
<gene>
    <name evidence="12" type="ORF">X975_16158</name>
</gene>
<feature type="transmembrane region" description="Helical" evidence="9">
    <location>
        <begin position="455"/>
        <end position="477"/>
    </location>
</feature>
<evidence type="ECO:0000313" key="13">
    <source>
        <dbReference type="Proteomes" id="UP000054359"/>
    </source>
</evidence>
<evidence type="ECO:0000256" key="9">
    <source>
        <dbReference type="SAM" id="Phobius"/>
    </source>
</evidence>
<dbReference type="Pfam" id="PF06974">
    <property type="entry name" value="WS_DGAT_C"/>
    <property type="match status" value="1"/>
</dbReference>
<dbReference type="GO" id="GO:0019432">
    <property type="term" value="P:triglyceride biosynthetic process"/>
    <property type="evidence" value="ECO:0007669"/>
    <property type="project" value="UniProtKB-UniPathway"/>
</dbReference>
<dbReference type="UniPathway" id="UPA00282"/>
<dbReference type="OrthoDB" id="619536at2759"/>
<evidence type="ECO:0000256" key="1">
    <source>
        <dbReference type="ARBA" id="ARBA00004771"/>
    </source>
</evidence>
<feature type="domain" description="O-acyltransferase WSD1-like N-terminal" evidence="10">
    <location>
        <begin position="146"/>
        <end position="290"/>
    </location>
</feature>
<comment type="pathway">
    <text evidence="1">Glycerolipid metabolism; triacylglycerol biosynthesis.</text>
</comment>
<dbReference type="InterPro" id="IPR009721">
    <property type="entry name" value="O-acyltransferase_WSD1_C"/>
</dbReference>
<feature type="region of interest" description="Disordered" evidence="8">
    <location>
        <begin position="1"/>
        <end position="39"/>
    </location>
</feature>
<evidence type="ECO:0000256" key="5">
    <source>
        <dbReference type="ARBA" id="ARBA00024360"/>
    </source>
</evidence>
<keyword evidence="9" id="KW-0472">Membrane</keyword>
<evidence type="ECO:0000256" key="6">
    <source>
        <dbReference type="ARBA" id="ARBA00047604"/>
    </source>
</evidence>
<keyword evidence="9" id="KW-0812">Transmembrane</keyword>
<comment type="pathway">
    <text evidence="2">Lipid metabolism.</text>
</comment>
<comment type="catalytic activity">
    <reaction evidence="7">
        <text>an acyl-CoA + a 1,2-diacyl-sn-glycerol = a triacyl-sn-glycerol + CoA</text>
        <dbReference type="Rhea" id="RHEA:10868"/>
        <dbReference type="ChEBI" id="CHEBI:17815"/>
        <dbReference type="ChEBI" id="CHEBI:57287"/>
        <dbReference type="ChEBI" id="CHEBI:58342"/>
        <dbReference type="ChEBI" id="CHEBI:64615"/>
        <dbReference type="EC" id="2.3.1.20"/>
    </reaction>
</comment>
<feature type="compositionally biased region" description="Polar residues" evidence="8">
    <location>
        <begin position="15"/>
        <end position="38"/>
    </location>
</feature>
<dbReference type="GO" id="GO:0004144">
    <property type="term" value="F:diacylglycerol O-acyltransferase activity"/>
    <property type="evidence" value="ECO:0007669"/>
    <property type="project" value="UniProtKB-EC"/>
</dbReference>
<keyword evidence="3 12" id="KW-0808">Transferase</keyword>
<evidence type="ECO:0000313" key="12">
    <source>
        <dbReference type="EMBL" id="KFM74669.1"/>
    </source>
</evidence>
<dbReference type="PANTHER" id="PTHR31650:SF1">
    <property type="entry name" value="WAX ESTER SYNTHASE_DIACYLGLYCEROL ACYLTRANSFERASE 4-RELATED"/>
    <property type="match status" value="1"/>
</dbReference>
<dbReference type="InterPro" id="IPR045034">
    <property type="entry name" value="O-acyltransferase_WSD1-like"/>
</dbReference>
<sequence length="552" mass="62906">MESTGNEHSQEKTESQTSNICDSSASYQLVPNTPTQKSSCKKVKTPRYLQNASIKLLTHPVDKNIAWSFLLSVIFAAISVLTGFPTVIALMWFLGIALGLRIFFAGCCGYRRSARIGDVEEQRQNRRSSWLGPENFVKPPEALWLHDSSFNLHIAHCLFFLDPGLTSSKLRDMVRMRVLNKTTEYGERAFPRFMQKVVPVCSGYCWVDDEEFSLDNHIYDEQKEILSTKDLEEHINDLMNQPLPLSRPLWEIRLIKDFGRCKDTVLIVRIHQAVSDAITLIVILGNYLSDNQQLLRLKSRFGSATFFLNLFRALFVAPLTFLGWLMFKPRDYNFFNRRHKPQNRVVAWSQNIRFSKVLRIKQVMRCSFNDVFVSAVSGAVRAYFNKSGVRNPPNVTLSIPVDLRHETSNATAIPTMGCRFSQVHVRLPSNTEGAIPRLWDVRRRMEELKTSPDTVVMYGAIYCLLPILPEVIAQWIIKTVLRKATVVLANVPGPEEILTLGSKRLRKITFWMSPTPEIPVVFSVISYAGTIQLSVSADKMVVAQPQLLVNEF</sequence>
<evidence type="ECO:0000259" key="10">
    <source>
        <dbReference type="Pfam" id="PF03007"/>
    </source>
</evidence>
<dbReference type="GO" id="GO:0005886">
    <property type="term" value="C:plasma membrane"/>
    <property type="evidence" value="ECO:0007669"/>
    <property type="project" value="TreeGrafter"/>
</dbReference>
<feature type="non-terminal residue" evidence="12">
    <location>
        <position position="552"/>
    </location>
</feature>
<dbReference type="AlphaFoldDB" id="A0A087UBD0"/>
<feature type="transmembrane region" description="Helical" evidence="9">
    <location>
        <begin position="65"/>
        <end position="84"/>
    </location>
</feature>
<evidence type="ECO:0000259" key="11">
    <source>
        <dbReference type="Pfam" id="PF06974"/>
    </source>
</evidence>
<feature type="transmembrane region" description="Helical" evidence="9">
    <location>
        <begin position="90"/>
        <end position="110"/>
    </location>
</feature>
<accession>A0A087UBD0</accession>
<dbReference type="InterPro" id="IPR004255">
    <property type="entry name" value="O-acyltransferase_WSD1_N"/>
</dbReference>
<dbReference type="OMA" id="NGPVTGM"/>
<evidence type="ECO:0000256" key="2">
    <source>
        <dbReference type="ARBA" id="ARBA00005189"/>
    </source>
</evidence>
<dbReference type="GO" id="GO:0047196">
    <property type="term" value="F:long-chain-alcohol O-fatty-acyltransferase activity"/>
    <property type="evidence" value="ECO:0007669"/>
    <property type="project" value="UniProtKB-EC"/>
</dbReference>
<organism evidence="12 13">
    <name type="scientific">Stegodyphus mimosarum</name>
    <name type="common">African social velvet spider</name>
    <dbReference type="NCBI Taxonomy" id="407821"/>
    <lineage>
        <taxon>Eukaryota</taxon>
        <taxon>Metazoa</taxon>
        <taxon>Ecdysozoa</taxon>
        <taxon>Arthropoda</taxon>
        <taxon>Chelicerata</taxon>
        <taxon>Arachnida</taxon>
        <taxon>Araneae</taxon>
        <taxon>Araneomorphae</taxon>
        <taxon>Entelegynae</taxon>
        <taxon>Eresoidea</taxon>
        <taxon>Eresidae</taxon>
        <taxon>Stegodyphus</taxon>
    </lineage>
</organism>
<dbReference type="PANTHER" id="PTHR31650">
    <property type="entry name" value="O-ACYLTRANSFERASE (WSD1-LIKE) FAMILY PROTEIN"/>
    <property type="match status" value="1"/>
</dbReference>
<dbReference type="Pfam" id="PF03007">
    <property type="entry name" value="WS_DGAT_cat"/>
    <property type="match status" value="1"/>
</dbReference>
<evidence type="ECO:0000256" key="8">
    <source>
        <dbReference type="SAM" id="MobiDB-lite"/>
    </source>
</evidence>
<evidence type="ECO:0000256" key="4">
    <source>
        <dbReference type="ARBA" id="ARBA00023315"/>
    </source>
</evidence>
<name>A0A087UBD0_STEMI</name>
<keyword evidence="4 12" id="KW-0012">Acyltransferase</keyword>
<comment type="similarity">
    <text evidence="5">In the N-terminal section; belongs to the long-chain O-acyltransferase family.</text>
</comment>
<keyword evidence="9" id="KW-1133">Transmembrane helix</keyword>
<feature type="transmembrane region" description="Helical" evidence="9">
    <location>
        <begin position="306"/>
        <end position="327"/>
    </location>
</feature>
<protein>
    <submittedName>
        <fullName evidence="12">Putative diacylglycerol O-acyltransferase Rv2484c/MT2557</fullName>
    </submittedName>
</protein>
<keyword evidence="13" id="KW-1185">Reference proteome</keyword>
<feature type="domain" description="O-acyltransferase WSD1 C-terminal" evidence="11">
    <location>
        <begin position="417"/>
        <end position="552"/>
    </location>
</feature>
<evidence type="ECO:0000256" key="3">
    <source>
        <dbReference type="ARBA" id="ARBA00022679"/>
    </source>
</evidence>
<dbReference type="EMBL" id="KK119091">
    <property type="protein sequence ID" value="KFM74669.1"/>
    <property type="molecule type" value="Genomic_DNA"/>
</dbReference>
<dbReference type="STRING" id="407821.A0A087UBD0"/>
<comment type="catalytic activity">
    <reaction evidence="6">
        <text>a long chain fatty alcohol + a fatty acyl-CoA = a long-chain alcohol wax ester + CoA</text>
        <dbReference type="Rhea" id="RHEA:38443"/>
        <dbReference type="ChEBI" id="CHEBI:17135"/>
        <dbReference type="ChEBI" id="CHEBI:57287"/>
        <dbReference type="ChEBI" id="CHEBI:77636"/>
        <dbReference type="ChEBI" id="CHEBI:235323"/>
        <dbReference type="EC" id="2.3.1.75"/>
    </reaction>
</comment>